<keyword evidence="5" id="KW-0645">Protease</keyword>
<dbReference type="InterPro" id="IPR050659">
    <property type="entry name" value="Peptidase_M24B"/>
</dbReference>
<dbReference type="PROSITE" id="PS00491">
    <property type="entry name" value="PROLINE_PEPTIDASE"/>
    <property type="match status" value="1"/>
</dbReference>
<dbReference type="OrthoDB" id="9806388at2"/>
<dbReference type="InterPro" id="IPR001714">
    <property type="entry name" value="Pept_M24_MAP"/>
</dbReference>
<keyword evidence="5" id="KW-0031">Aminopeptidase</keyword>
<dbReference type="GO" id="GO:0008235">
    <property type="term" value="F:metalloexopeptidase activity"/>
    <property type="evidence" value="ECO:0007669"/>
    <property type="project" value="UniProtKB-ARBA"/>
</dbReference>
<comment type="caution">
    <text evidence="5">The sequence shown here is derived from an EMBL/GenBank/DDBJ whole genome shotgun (WGS) entry which is preliminary data.</text>
</comment>
<feature type="domain" description="Creatinase N-terminal" evidence="4">
    <location>
        <begin position="9"/>
        <end position="135"/>
    </location>
</feature>
<dbReference type="PANTHER" id="PTHR46112">
    <property type="entry name" value="AMINOPEPTIDASE"/>
    <property type="match status" value="1"/>
</dbReference>
<dbReference type="EMBL" id="SORI01000021">
    <property type="protein sequence ID" value="TDY55879.1"/>
    <property type="molecule type" value="Genomic_DNA"/>
</dbReference>
<dbReference type="InterPro" id="IPR000994">
    <property type="entry name" value="Pept_M24"/>
</dbReference>
<dbReference type="InterPro" id="IPR001131">
    <property type="entry name" value="Peptidase_M24B_aminopep-P_CS"/>
</dbReference>
<dbReference type="InterPro" id="IPR000587">
    <property type="entry name" value="Creatinase_N"/>
</dbReference>
<name>A0A4R8M4R0_9BACT</name>
<sequence length="366" mass="39886">MNREGIPGRVARLRERLRREGADVFVLVVTERYNGESMGYLSGFRGSSGALVVSEDRNYLLTDGRYALQARAESPFDSIILDGGSLQDKTAEILRQGGWKTAGFEAERLSVSFFSALEPSVPAWKDCSGLLPALRRRKDEGEAAIIRKAADLAYDTYREVLETVREGMTEKEFNALLEYNLRKNGAEGGWKNNSFIVASGERSALPHGVPTGRAFRKGDIVTVDFGATVEGYMSDLTRNFSLGPLSPQGRDIQDTLLEAHLRAAEAIRPGAECRAVDAVARDVVTRRGWGKHFPHGLGHGLGLEVHEAPRLSPHSRDVLEEGDVVTVEPGIYIQGWGGMRIEDDYLVTAGGAVCLSGGKGREAPAL</sequence>
<protein>
    <submittedName>
        <fullName evidence="5">Xaa-Pro aminopeptidase</fullName>
    </submittedName>
</protein>
<evidence type="ECO:0000256" key="1">
    <source>
        <dbReference type="ARBA" id="ARBA00022723"/>
    </source>
</evidence>
<organism evidence="5 6">
    <name type="scientific">Aminivibrio pyruvatiphilus</name>
    <dbReference type="NCBI Taxonomy" id="1005740"/>
    <lineage>
        <taxon>Bacteria</taxon>
        <taxon>Thermotogati</taxon>
        <taxon>Synergistota</taxon>
        <taxon>Synergistia</taxon>
        <taxon>Synergistales</taxon>
        <taxon>Aminobacteriaceae</taxon>
        <taxon>Aminivibrio</taxon>
    </lineage>
</organism>
<evidence type="ECO:0000256" key="2">
    <source>
        <dbReference type="ARBA" id="ARBA00022801"/>
    </source>
</evidence>
<dbReference type="InterPro" id="IPR036005">
    <property type="entry name" value="Creatinase/aminopeptidase-like"/>
</dbReference>
<proteinExistence type="predicted"/>
<keyword evidence="2" id="KW-0378">Hydrolase</keyword>
<dbReference type="Gene3D" id="3.40.350.10">
    <property type="entry name" value="Creatinase/prolidase N-terminal domain"/>
    <property type="match status" value="1"/>
</dbReference>
<dbReference type="CDD" id="cd01092">
    <property type="entry name" value="APP-like"/>
    <property type="match status" value="1"/>
</dbReference>
<dbReference type="Proteomes" id="UP000295066">
    <property type="component" value="Unassembled WGS sequence"/>
</dbReference>
<dbReference type="Gene3D" id="3.90.230.10">
    <property type="entry name" value="Creatinase/methionine aminopeptidase superfamily"/>
    <property type="match status" value="1"/>
</dbReference>
<dbReference type="SUPFAM" id="SSF55920">
    <property type="entry name" value="Creatinase/aminopeptidase"/>
    <property type="match status" value="1"/>
</dbReference>
<dbReference type="Pfam" id="PF01321">
    <property type="entry name" value="Creatinase_N"/>
    <property type="match status" value="1"/>
</dbReference>
<dbReference type="GO" id="GO:0046872">
    <property type="term" value="F:metal ion binding"/>
    <property type="evidence" value="ECO:0007669"/>
    <property type="project" value="UniProtKB-KW"/>
</dbReference>
<keyword evidence="1" id="KW-0479">Metal-binding</keyword>
<evidence type="ECO:0000313" key="5">
    <source>
        <dbReference type="EMBL" id="TDY55879.1"/>
    </source>
</evidence>
<keyword evidence="6" id="KW-1185">Reference proteome</keyword>
<dbReference type="RefSeq" id="WP_133958833.1">
    <property type="nucleotide sequence ID" value="NZ_SORI01000021.1"/>
</dbReference>
<evidence type="ECO:0000313" key="6">
    <source>
        <dbReference type="Proteomes" id="UP000295066"/>
    </source>
</evidence>
<reference evidence="5 6" key="1">
    <citation type="submission" date="2019-03" db="EMBL/GenBank/DDBJ databases">
        <title>Genomic Encyclopedia of Type Strains, Phase IV (KMG-IV): sequencing the most valuable type-strain genomes for metagenomic binning, comparative biology and taxonomic classification.</title>
        <authorList>
            <person name="Goeker M."/>
        </authorList>
    </citation>
    <scope>NUCLEOTIDE SEQUENCE [LARGE SCALE GENOMIC DNA]</scope>
    <source>
        <strain evidence="5 6">DSM 25964</strain>
    </source>
</reference>
<dbReference type="AlphaFoldDB" id="A0A4R8M4R0"/>
<dbReference type="PANTHER" id="PTHR46112:SF3">
    <property type="entry name" value="AMINOPEPTIDASE YPDF"/>
    <property type="match status" value="1"/>
</dbReference>
<evidence type="ECO:0000259" key="3">
    <source>
        <dbReference type="Pfam" id="PF00557"/>
    </source>
</evidence>
<dbReference type="Pfam" id="PF00557">
    <property type="entry name" value="Peptidase_M24"/>
    <property type="match status" value="1"/>
</dbReference>
<dbReference type="GO" id="GO:0004177">
    <property type="term" value="F:aminopeptidase activity"/>
    <property type="evidence" value="ECO:0007669"/>
    <property type="project" value="UniProtKB-KW"/>
</dbReference>
<feature type="domain" description="Peptidase M24" evidence="3">
    <location>
        <begin position="145"/>
        <end position="349"/>
    </location>
</feature>
<evidence type="ECO:0000259" key="4">
    <source>
        <dbReference type="Pfam" id="PF01321"/>
    </source>
</evidence>
<dbReference type="PRINTS" id="PR00599">
    <property type="entry name" value="MAPEPTIDASE"/>
</dbReference>
<dbReference type="InterPro" id="IPR029149">
    <property type="entry name" value="Creatin/AminoP/Spt16_N"/>
</dbReference>
<accession>A0A4R8M4R0</accession>
<dbReference type="SUPFAM" id="SSF53092">
    <property type="entry name" value="Creatinase/prolidase N-terminal domain"/>
    <property type="match status" value="1"/>
</dbReference>
<gene>
    <name evidence="5" type="ORF">C8D99_1214</name>
</gene>